<evidence type="ECO:0000313" key="1">
    <source>
        <dbReference type="EMBL" id="PUZ22581.1"/>
    </source>
</evidence>
<dbReference type="AlphaFoldDB" id="A0A2T7BBV8"/>
<comment type="caution">
    <text evidence="1">The sequence shown here is derived from an EMBL/GenBank/DDBJ whole genome shotgun (WGS) entry which is preliminary data.</text>
</comment>
<name>A0A2T7BBV8_9BACT</name>
<reference evidence="1 2" key="1">
    <citation type="submission" date="2018-04" db="EMBL/GenBank/DDBJ databases">
        <title>Chitinophaga fuyangensis sp. nov., isolated from soil in a chemical factory.</title>
        <authorList>
            <person name="Chen K."/>
        </authorList>
    </citation>
    <scope>NUCLEOTIDE SEQUENCE [LARGE SCALE GENOMIC DNA]</scope>
    <source>
        <strain evidence="1 2">LY-1</strain>
    </source>
</reference>
<accession>A0A2T7BBV8</accession>
<evidence type="ECO:0000313" key="2">
    <source>
        <dbReference type="Proteomes" id="UP000244450"/>
    </source>
</evidence>
<gene>
    <name evidence="1" type="ORF">DCC81_19270</name>
</gene>
<dbReference type="Proteomes" id="UP000244450">
    <property type="component" value="Unassembled WGS sequence"/>
</dbReference>
<organism evidence="1 2">
    <name type="scientific">Chitinophaga parva</name>
    <dbReference type="NCBI Taxonomy" id="2169414"/>
    <lineage>
        <taxon>Bacteria</taxon>
        <taxon>Pseudomonadati</taxon>
        <taxon>Bacteroidota</taxon>
        <taxon>Chitinophagia</taxon>
        <taxon>Chitinophagales</taxon>
        <taxon>Chitinophagaceae</taxon>
        <taxon>Chitinophaga</taxon>
    </lineage>
</organism>
<proteinExistence type="predicted"/>
<keyword evidence="2" id="KW-1185">Reference proteome</keyword>
<protein>
    <submittedName>
        <fullName evidence="1">Uncharacterized protein</fullName>
    </submittedName>
</protein>
<dbReference type="EMBL" id="QCYK01000003">
    <property type="protein sequence ID" value="PUZ22581.1"/>
    <property type="molecule type" value="Genomic_DNA"/>
</dbReference>
<dbReference type="OrthoDB" id="9982656at2"/>
<dbReference type="RefSeq" id="WP_108688327.1">
    <property type="nucleotide sequence ID" value="NZ_QCYK01000003.1"/>
</dbReference>
<sequence>MENRSIRKGLALLGLLMVFGGIGYVCLKGLKGFKSNQDLFAEDLPTTFKMLPEDSALIQNEYLKRIKVVQVRNNRVRRPMSQFLVDNRYSLFICKLDSLGLLSFKDSFTVKYIGADRTTGIVYDVLDLGPYEFQYRSESVGDASFVLLTMKGDSVQQTLRSDSLIGFSGLCDNISVSYGYNEVVDIFMEGRQIGFTTFPIPMDILFCKRGKSTYLLILTANRSNAPIPRKLLLSMLS</sequence>